<keyword evidence="9" id="KW-0539">Nucleus</keyword>
<gene>
    <name evidence="13" type="ORF">X943_000490</name>
</gene>
<evidence type="ECO:0000313" key="13">
    <source>
        <dbReference type="EMBL" id="KAK1934340.1"/>
    </source>
</evidence>
<evidence type="ECO:0000256" key="9">
    <source>
        <dbReference type="ARBA" id="ARBA00023242"/>
    </source>
</evidence>
<dbReference type="GO" id="GO:0005634">
    <property type="term" value="C:nucleus"/>
    <property type="evidence" value="ECO:0007669"/>
    <property type="project" value="UniProtKB-SubCell"/>
</dbReference>
<evidence type="ECO:0000256" key="10">
    <source>
        <dbReference type="ARBA" id="ARBA00030834"/>
    </source>
</evidence>
<dbReference type="InterPro" id="IPR019385">
    <property type="entry name" value="PHAX_RNA-binding_domain"/>
</dbReference>
<evidence type="ECO:0000256" key="6">
    <source>
        <dbReference type="ARBA" id="ARBA00022490"/>
    </source>
</evidence>
<dbReference type="PANTHER" id="PTHR13135:SF0">
    <property type="entry name" value="PHOSPHORYLATED ADAPTER RNA EXPORT PROTEIN"/>
    <property type="match status" value="1"/>
</dbReference>
<evidence type="ECO:0000259" key="12">
    <source>
        <dbReference type="Pfam" id="PF10258"/>
    </source>
</evidence>
<dbReference type="GO" id="GO:0003723">
    <property type="term" value="F:RNA binding"/>
    <property type="evidence" value="ECO:0007669"/>
    <property type="project" value="UniProtKB-KW"/>
</dbReference>
<feature type="region of interest" description="Disordered" evidence="11">
    <location>
        <begin position="110"/>
        <end position="131"/>
    </location>
</feature>
<dbReference type="GO" id="GO:0015031">
    <property type="term" value="P:protein transport"/>
    <property type="evidence" value="ECO:0007669"/>
    <property type="project" value="UniProtKB-KW"/>
</dbReference>
<dbReference type="Gene3D" id="1.10.10.1440">
    <property type="entry name" value="PHAX RNA-binding domain"/>
    <property type="match status" value="1"/>
</dbReference>
<feature type="domain" description="Phosphorylated adapter RNA export protein RNA-binding" evidence="12">
    <location>
        <begin position="33"/>
        <end position="111"/>
    </location>
</feature>
<keyword evidence="8" id="KW-0653">Protein transport</keyword>
<proteinExistence type="inferred from homology"/>
<evidence type="ECO:0000256" key="7">
    <source>
        <dbReference type="ARBA" id="ARBA00022884"/>
    </source>
</evidence>
<dbReference type="InterPro" id="IPR039047">
    <property type="entry name" value="PHAX"/>
</dbReference>
<keyword evidence="7" id="KW-0694">RNA-binding</keyword>
<evidence type="ECO:0000256" key="11">
    <source>
        <dbReference type="SAM" id="MobiDB-lite"/>
    </source>
</evidence>
<dbReference type="InterPro" id="IPR038092">
    <property type="entry name" value="PHAX_RNA-binding_sf"/>
</dbReference>
<dbReference type="Proteomes" id="UP001195914">
    <property type="component" value="Unassembled WGS sequence"/>
</dbReference>
<evidence type="ECO:0000256" key="3">
    <source>
        <dbReference type="ARBA" id="ARBA00006094"/>
    </source>
</evidence>
<reference evidence="13" key="2">
    <citation type="submission" date="2021-05" db="EMBL/GenBank/DDBJ databases">
        <authorList>
            <person name="Pain A."/>
        </authorList>
    </citation>
    <scope>NUCLEOTIDE SEQUENCE</scope>
    <source>
        <strain evidence="13">1802A</strain>
    </source>
</reference>
<accession>A0AAD9LF82</accession>
<comment type="caution">
    <text evidence="13">The sequence shown here is derived from an EMBL/GenBank/DDBJ whole genome shotgun (WGS) entry which is preliminary data.</text>
</comment>
<protein>
    <recommendedName>
        <fullName evidence="4">Phosphorylated adapter RNA export protein</fullName>
    </recommendedName>
    <alternativeName>
        <fullName evidence="10">RNA U small nuclear RNA export adapter protein</fullName>
    </alternativeName>
</protein>
<evidence type="ECO:0000256" key="4">
    <source>
        <dbReference type="ARBA" id="ARBA00016856"/>
    </source>
</evidence>
<dbReference type="AlphaFoldDB" id="A0AAD9LF82"/>
<dbReference type="GO" id="GO:0006408">
    <property type="term" value="P:snRNA export from nucleus"/>
    <property type="evidence" value="ECO:0007669"/>
    <property type="project" value="InterPro"/>
</dbReference>
<sequence>MSSTTEQIDKFRVRALKSLELTGLLRHDEIDLICRICSCLNEPNVKLIERIVHRKGVAFCEQILDEALIIVEGGGQRKPNGDRRSPGGVFLNILKSRCTKAEIKFMWSEQSRRQRLRKRARNSERKGPAAQ</sequence>
<evidence type="ECO:0000256" key="8">
    <source>
        <dbReference type="ARBA" id="ARBA00022927"/>
    </source>
</evidence>
<keyword evidence="5" id="KW-0813">Transport</keyword>
<comment type="subcellular location">
    <subcellularLocation>
        <location evidence="2">Cytoplasm</location>
    </subcellularLocation>
    <subcellularLocation>
        <location evidence="1">Nucleus</location>
    </subcellularLocation>
</comment>
<dbReference type="GO" id="GO:0005737">
    <property type="term" value="C:cytoplasm"/>
    <property type="evidence" value="ECO:0007669"/>
    <property type="project" value="UniProtKB-SubCell"/>
</dbReference>
<feature type="compositionally biased region" description="Basic and acidic residues" evidence="11">
    <location>
        <begin position="121"/>
        <end position="131"/>
    </location>
</feature>
<keyword evidence="14" id="KW-1185">Reference proteome</keyword>
<reference evidence="13" key="1">
    <citation type="journal article" date="2014" name="Nucleic Acids Res.">
        <title>The evolutionary dynamics of variant antigen genes in Babesia reveal a history of genomic innovation underlying host-parasite interaction.</title>
        <authorList>
            <person name="Jackson A.P."/>
            <person name="Otto T.D."/>
            <person name="Darby A."/>
            <person name="Ramaprasad A."/>
            <person name="Xia D."/>
            <person name="Echaide I.E."/>
            <person name="Farber M."/>
            <person name="Gahlot S."/>
            <person name="Gamble J."/>
            <person name="Gupta D."/>
            <person name="Gupta Y."/>
            <person name="Jackson L."/>
            <person name="Malandrin L."/>
            <person name="Malas T.B."/>
            <person name="Moussa E."/>
            <person name="Nair M."/>
            <person name="Reid A.J."/>
            <person name="Sanders M."/>
            <person name="Sharma J."/>
            <person name="Tracey A."/>
            <person name="Quail M.A."/>
            <person name="Weir W."/>
            <person name="Wastling J.M."/>
            <person name="Hall N."/>
            <person name="Willadsen P."/>
            <person name="Lingelbach K."/>
            <person name="Shiels B."/>
            <person name="Tait A."/>
            <person name="Berriman M."/>
            <person name="Allred D.R."/>
            <person name="Pain A."/>
        </authorList>
    </citation>
    <scope>NUCLEOTIDE SEQUENCE</scope>
    <source>
        <strain evidence="13">1802A</strain>
    </source>
</reference>
<evidence type="ECO:0000313" key="14">
    <source>
        <dbReference type="Proteomes" id="UP001195914"/>
    </source>
</evidence>
<comment type="similarity">
    <text evidence="3">Belongs to the PHAX family.</text>
</comment>
<evidence type="ECO:0000256" key="2">
    <source>
        <dbReference type="ARBA" id="ARBA00004496"/>
    </source>
</evidence>
<evidence type="ECO:0000256" key="5">
    <source>
        <dbReference type="ARBA" id="ARBA00022448"/>
    </source>
</evidence>
<keyword evidence="6" id="KW-0963">Cytoplasm</keyword>
<evidence type="ECO:0000256" key="1">
    <source>
        <dbReference type="ARBA" id="ARBA00004123"/>
    </source>
</evidence>
<dbReference type="EMBL" id="JAHBMH010000063">
    <property type="protein sequence ID" value="KAK1934340.1"/>
    <property type="molecule type" value="Genomic_DNA"/>
</dbReference>
<organism evidence="13 14">
    <name type="scientific">Babesia divergens</name>
    <dbReference type="NCBI Taxonomy" id="32595"/>
    <lineage>
        <taxon>Eukaryota</taxon>
        <taxon>Sar</taxon>
        <taxon>Alveolata</taxon>
        <taxon>Apicomplexa</taxon>
        <taxon>Aconoidasida</taxon>
        <taxon>Piroplasmida</taxon>
        <taxon>Babesiidae</taxon>
        <taxon>Babesia</taxon>
    </lineage>
</organism>
<dbReference type="Pfam" id="PF10258">
    <property type="entry name" value="PHAX_RNA-bd"/>
    <property type="match status" value="1"/>
</dbReference>
<dbReference type="PANTHER" id="PTHR13135">
    <property type="entry name" value="CYTOSOLIC RESINIFERATOXIN BINDING PROTEIN RBP-26"/>
    <property type="match status" value="1"/>
</dbReference>
<name>A0AAD9LF82_BABDI</name>